<feature type="transmembrane region" description="Helical" evidence="2">
    <location>
        <begin position="6"/>
        <end position="24"/>
    </location>
</feature>
<feature type="transmembrane region" description="Helical" evidence="2">
    <location>
        <begin position="255"/>
        <end position="276"/>
    </location>
</feature>
<feature type="transmembrane region" description="Helical" evidence="2">
    <location>
        <begin position="177"/>
        <end position="198"/>
    </location>
</feature>
<keyword evidence="2" id="KW-0812">Transmembrane</keyword>
<dbReference type="Pfam" id="PF00892">
    <property type="entry name" value="EamA"/>
    <property type="match status" value="1"/>
</dbReference>
<evidence type="ECO:0000259" key="3">
    <source>
        <dbReference type="Pfam" id="PF00892"/>
    </source>
</evidence>
<feature type="transmembrane region" description="Helical" evidence="2">
    <location>
        <begin position="63"/>
        <end position="83"/>
    </location>
</feature>
<feature type="transmembrane region" description="Helical" evidence="2">
    <location>
        <begin position="116"/>
        <end position="133"/>
    </location>
</feature>
<feature type="domain" description="EamA" evidence="3">
    <location>
        <begin position="218"/>
        <end position="299"/>
    </location>
</feature>
<feature type="transmembrane region" description="Helical" evidence="2">
    <location>
        <begin position="36"/>
        <end position="57"/>
    </location>
</feature>
<gene>
    <name evidence="4" type="ORF">N1027_17085</name>
</gene>
<dbReference type="EMBL" id="JANLCM010000002">
    <property type="protein sequence ID" value="MCS5719846.1"/>
    <property type="molecule type" value="Genomic_DNA"/>
</dbReference>
<dbReference type="InterPro" id="IPR000620">
    <property type="entry name" value="EamA_dom"/>
</dbReference>
<feature type="transmembrane region" description="Helical" evidence="2">
    <location>
        <begin position="145"/>
        <end position="165"/>
    </location>
</feature>
<feature type="transmembrane region" description="Helical" evidence="2">
    <location>
        <begin position="226"/>
        <end position="249"/>
    </location>
</feature>
<comment type="caution">
    <text evidence="4">The sequence shown here is derived from an EMBL/GenBank/DDBJ whole genome shotgun (WGS) entry which is preliminary data.</text>
</comment>
<dbReference type="InterPro" id="IPR037185">
    <property type="entry name" value="EmrE-like"/>
</dbReference>
<evidence type="ECO:0000256" key="2">
    <source>
        <dbReference type="SAM" id="Phobius"/>
    </source>
</evidence>
<proteinExistence type="inferred from homology"/>
<name>A0ABT2GUF9_9MICO</name>
<feature type="transmembrane region" description="Helical" evidence="2">
    <location>
        <begin position="283"/>
        <end position="300"/>
    </location>
</feature>
<keyword evidence="5" id="KW-1185">Reference proteome</keyword>
<evidence type="ECO:0000313" key="5">
    <source>
        <dbReference type="Proteomes" id="UP001165584"/>
    </source>
</evidence>
<evidence type="ECO:0000256" key="1">
    <source>
        <dbReference type="ARBA" id="ARBA00007362"/>
    </source>
</evidence>
<accession>A0ABT2GUF9</accession>
<dbReference type="Gene3D" id="1.10.3730.20">
    <property type="match status" value="1"/>
</dbReference>
<dbReference type="Proteomes" id="UP001165584">
    <property type="component" value="Unassembled WGS sequence"/>
</dbReference>
<organism evidence="4 5">
    <name type="scientific">Herbiconiux aconitum</name>
    <dbReference type="NCBI Taxonomy" id="2970913"/>
    <lineage>
        <taxon>Bacteria</taxon>
        <taxon>Bacillati</taxon>
        <taxon>Actinomycetota</taxon>
        <taxon>Actinomycetes</taxon>
        <taxon>Micrococcales</taxon>
        <taxon>Microbacteriaceae</taxon>
        <taxon>Herbiconiux</taxon>
    </lineage>
</organism>
<protein>
    <submittedName>
        <fullName evidence="4">DMT family transporter</fullName>
    </submittedName>
</protein>
<keyword evidence="2" id="KW-0472">Membrane</keyword>
<evidence type="ECO:0000313" key="4">
    <source>
        <dbReference type="EMBL" id="MCS5719846.1"/>
    </source>
</evidence>
<dbReference type="SUPFAM" id="SSF103481">
    <property type="entry name" value="Multidrug resistance efflux transporter EmrE"/>
    <property type="match status" value="1"/>
</dbReference>
<keyword evidence="2" id="KW-1133">Transmembrane helix</keyword>
<dbReference type="RefSeq" id="WP_259509410.1">
    <property type="nucleotide sequence ID" value="NZ_JANLCM010000002.1"/>
</dbReference>
<sequence>MIVVVLLSVASSLFYGTSDFLGGLAARRLAVLPATLVNYLFGTAVIAVALAFGGWSWSVEATVSGSAAALFAVVGFITFYAAMAIGPMSLLSPVVALIQALVPVAAALVTGQGLSPLGWGAVALAVVATILISQQHVDAAVRVTMPGAVLAVAAGILLGASVVALDASPADSGLLPAFLEMAGGVVVLAALIGVLRLLRREIPWFAAQPEAEPAAGVRQLHLSRRAAWLAAVAAGVLLGGANAFLMSALHLGNLAVVSVLSSLYPLATVLLAAIVLRERVSRVQIVGIGLAILAAVLLSVS</sequence>
<reference evidence="4" key="1">
    <citation type="submission" date="2022-08" db="EMBL/GenBank/DDBJ databases">
        <authorList>
            <person name="Deng Y."/>
            <person name="Han X.-F."/>
            <person name="Zhang Y.-Q."/>
        </authorList>
    </citation>
    <scope>NUCLEOTIDE SEQUENCE</scope>
    <source>
        <strain evidence="4">CPCC 205763</strain>
    </source>
</reference>
<comment type="similarity">
    <text evidence="1">Belongs to the EamA transporter family.</text>
</comment>